<evidence type="ECO:0000256" key="8">
    <source>
        <dbReference type="ARBA" id="ARBA00023055"/>
    </source>
</evidence>
<evidence type="ECO:0000256" key="9">
    <source>
        <dbReference type="ARBA" id="ARBA00023136"/>
    </source>
</evidence>
<keyword evidence="4 10" id="KW-0813">Transport</keyword>
<evidence type="ECO:0000256" key="2">
    <source>
        <dbReference type="ARBA" id="ARBA00006185"/>
    </source>
</evidence>
<dbReference type="STRING" id="34508.A0A4U5NTG0"/>
<accession>A0A4U5NTG0</accession>
<keyword evidence="6 10" id="KW-1133">Transmembrane helix</keyword>
<organism evidence="12 13">
    <name type="scientific">Steinernema carpocapsae</name>
    <name type="common">Entomopathogenic nematode</name>
    <dbReference type="NCBI Taxonomy" id="34508"/>
    <lineage>
        <taxon>Eukaryota</taxon>
        <taxon>Metazoa</taxon>
        <taxon>Ecdysozoa</taxon>
        <taxon>Nematoda</taxon>
        <taxon>Chromadorea</taxon>
        <taxon>Rhabditida</taxon>
        <taxon>Tylenchina</taxon>
        <taxon>Panagrolaimomorpha</taxon>
        <taxon>Strongyloidoidea</taxon>
        <taxon>Steinernematidae</taxon>
        <taxon>Steinernema</taxon>
    </lineage>
</organism>
<evidence type="ECO:0000256" key="10">
    <source>
        <dbReference type="RuleBase" id="RU364027"/>
    </source>
</evidence>
<sequence>MDWLLGKKKHYQTIDGDYENAENGGSSGMYGSTPSYHSIGDSVDASAVNSPGHDPYGGPPQLHQIQASTASHGDRHDSFIATSGSHSEQRWDHIEDLDQFFTRVYEYHQGGGFSCITLKHFLDLLLFVFIVSFPTFLTQCVDYSLLFKNTNQTVDGVLVEGKLHLTDVVIANCPARMNNFVYIAIAVAVVFWMYRLIRFAHIVTQFRVIRSFYHTALGVSDDQLKNLTWNCIVKKLCSIQASEHKLVINRDEIDELDVYQRILRYENYFVAMINRETLPVYLNIPFMGAFPFFSDGFKLNLEYMLFWGHWSPWEGSYSLKREYKQHRDRELCVAQLRETMLWMGIANIVFMPLIFVYQILYGFFSMADLLKREPGALGTRKYSNYGRMRVRHFNELEHELHQRLNRSYDFAVKYTDQFMSPFLEIVARAVSLPAAALCSVIAITTMWDVDVLEVEHMLTVFSVCGFIVFGCGSFISNENKVFCPDWLMGHIIAQIQYAPPGWKENAHTDEVQQGFFQLFQLRAHLLLEELLSPIITPFIILFDLRPRAHRFVDFFMEYSTTIEGLGDVCTFATMEISKHGDPMFQASVVDPDDSEEAQHPLPTTTRTKQRTERQKCR</sequence>
<dbReference type="GO" id="GO:0005776">
    <property type="term" value="C:autophagosome"/>
    <property type="evidence" value="ECO:0007669"/>
    <property type="project" value="TreeGrafter"/>
</dbReference>
<dbReference type="GO" id="GO:0006869">
    <property type="term" value="P:lipid transport"/>
    <property type="evidence" value="ECO:0007669"/>
    <property type="project" value="UniProtKB-KW"/>
</dbReference>
<gene>
    <name evidence="12" type="ORF">L596_011134</name>
</gene>
<keyword evidence="7 10" id="KW-0072">Autophagy</keyword>
<name>A0A4U5NTG0_STECR</name>
<feature type="transmembrane region" description="Helical" evidence="10">
    <location>
        <begin position="180"/>
        <end position="197"/>
    </location>
</feature>
<reference evidence="12 13" key="1">
    <citation type="journal article" date="2015" name="Genome Biol.">
        <title>Comparative genomics of Steinernema reveals deeply conserved gene regulatory networks.</title>
        <authorList>
            <person name="Dillman A.R."/>
            <person name="Macchietto M."/>
            <person name="Porter C.F."/>
            <person name="Rogers A."/>
            <person name="Williams B."/>
            <person name="Antoshechkin I."/>
            <person name="Lee M.M."/>
            <person name="Goodwin Z."/>
            <person name="Lu X."/>
            <person name="Lewis E.E."/>
            <person name="Goodrich-Blair H."/>
            <person name="Stock S.P."/>
            <person name="Adams B.J."/>
            <person name="Sternberg P.W."/>
            <person name="Mortazavi A."/>
        </authorList>
    </citation>
    <scope>NUCLEOTIDE SEQUENCE [LARGE SCALE GENOMIC DNA]</scope>
    <source>
        <strain evidence="12 13">ALL</strain>
    </source>
</reference>
<dbReference type="PANTHER" id="PTHR13038:SF10">
    <property type="entry name" value="AUTOPHAGY-RELATED PROTEIN 9"/>
    <property type="match status" value="1"/>
</dbReference>
<feature type="transmembrane region" description="Helical" evidence="10">
    <location>
        <begin position="425"/>
        <end position="445"/>
    </location>
</feature>
<comment type="similarity">
    <text evidence="2 10">Belongs to the ATG9 family.</text>
</comment>
<keyword evidence="5 10" id="KW-0812">Transmembrane</keyword>
<evidence type="ECO:0000256" key="3">
    <source>
        <dbReference type="ARBA" id="ARBA00018074"/>
    </source>
</evidence>
<dbReference type="EMBL" id="AZBU02000003">
    <property type="protein sequence ID" value="TKR86562.1"/>
    <property type="molecule type" value="Genomic_DNA"/>
</dbReference>
<feature type="region of interest" description="Disordered" evidence="11">
    <location>
        <begin position="584"/>
        <end position="617"/>
    </location>
</feature>
<dbReference type="InterPro" id="IPR007241">
    <property type="entry name" value="Autophagy-rel_prot_9"/>
</dbReference>
<feature type="region of interest" description="Disordered" evidence="11">
    <location>
        <begin position="41"/>
        <end position="68"/>
    </location>
</feature>
<comment type="subcellular location">
    <subcellularLocation>
        <location evidence="1 10">Preautophagosomal structure membrane</location>
        <topology evidence="1 10">Multi-pass membrane protein</topology>
    </subcellularLocation>
</comment>
<evidence type="ECO:0000313" key="12">
    <source>
        <dbReference type="EMBL" id="TKR86562.1"/>
    </source>
</evidence>
<proteinExistence type="inferred from homology"/>
<keyword evidence="13" id="KW-1185">Reference proteome</keyword>
<evidence type="ECO:0000313" key="13">
    <source>
        <dbReference type="Proteomes" id="UP000298663"/>
    </source>
</evidence>
<feature type="transmembrane region" description="Helical" evidence="10">
    <location>
        <begin position="341"/>
        <end position="364"/>
    </location>
</feature>
<keyword evidence="8 10" id="KW-0445">Lipid transport</keyword>
<dbReference type="GO" id="GO:0034045">
    <property type="term" value="C:phagophore assembly site membrane"/>
    <property type="evidence" value="ECO:0007669"/>
    <property type="project" value="UniProtKB-SubCell"/>
</dbReference>
<dbReference type="PANTHER" id="PTHR13038">
    <property type="entry name" value="APG9 AUTOPHAGY 9"/>
    <property type="match status" value="1"/>
</dbReference>
<evidence type="ECO:0000256" key="11">
    <source>
        <dbReference type="SAM" id="MobiDB-lite"/>
    </source>
</evidence>
<feature type="transmembrane region" description="Helical" evidence="10">
    <location>
        <begin position="124"/>
        <end position="146"/>
    </location>
</feature>
<evidence type="ECO:0000256" key="7">
    <source>
        <dbReference type="ARBA" id="ARBA00023006"/>
    </source>
</evidence>
<keyword evidence="9 10" id="KW-0472">Membrane</keyword>
<feature type="transmembrane region" description="Helical" evidence="10">
    <location>
        <begin position="457"/>
        <end position="475"/>
    </location>
</feature>
<dbReference type="GO" id="GO:0034497">
    <property type="term" value="P:protein localization to phagophore assembly site"/>
    <property type="evidence" value="ECO:0007669"/>
    <property type="project" value="TreeGrafter"/>
</dbReference>
<dbReference type="OrthoDB" id="2020634at2759"/>
<comment type="caution">
    <text evidence="12">The sequence shown here is derived from an EMBL/GenBank/DDBJ whole genome shotgun (WGS) entry which is preliminary data.</text>
</comment>
<evidence type="ECO:0000256" key="1">
    <source>
        <dbReference type="ARBA" id="ARBA00004511"/>
    </source>
</evidence>
<dbReference type="GO" id="GO:0061709">
    <property type="term" value="P:reticulophagy"/>
    <property type="evidence" value="ECO:0007669"/>
    <property type="project" value="TreeGrafter"/>
</dbReference>
<dbReference type="Pfam" id="PF04109">
    <property type="entry name" value="ATG9"/>
    <property type="match status" value="1"/>
</dbReference>
<dbReference type="Proteomes" id="UP000298663">
    <property type="component" value="Unassembled WGS sequence"/>
</dbReference>
<comment type="function">
    <text evidence="10">Phospholipid scramblase involved in autophagy. Cycles between the preautophagosomal structure/phagophore assembly site (PAS) and the cytoplasmic vesicle pool and supplies membrane for the growing autophagosome. Lipid scramblase activity plays a key role in preautophagosomal structure/phagophore assembly by distributing the phospholipids that arrive through ATG2 from the cytoplasmic to the luminal leaflet of the bilayer, thereby driving autophagosomal membrane expansion.</text>
</comment>
<evidence type="ECO:0000256" key="6">
    <source>
        <dbReference type="ARBA" id="ARBA00022989"/>
    </source>
</evidence>
<dbReference type="GO" id="GO:0000422">
    <property type="term" value="P:autophagy of mitochondrion"/>
    <property type="evidence" value="ECO:0007669"/>
    <property type="project" value="TreeGrafter"/>
</dbReference>
<protein>
    <recommendedName>
        <fullName evidence="3 10">Autophagy-related protein 9</fullName>
    </recommendedName>
</protein>
<evidence type="ECO:0000256" key="5">
    <source>
        <dbReference type="ARBA" id="ARBA00022692"/>
    </source>
</evidence>
<reference evidence="12 13" key="2">
    <citation type="journal article" date="2019" name="G3 (Bethesda)">
        <title>Hybrid Assembly of the Genome of the Entomopathogenic Nematode Steinernema carpocapsae Identifies the X-Chromosome.</title>
        <authorList>
            <person name="Serra L."/>
            <person name="Macchietto M."/>
            <person name="Macias-Munoz A."/>
            <person name="McGill C.J."/>
            <person name="Rodriguez I.M."/>
            <person name="Rodriguez B."/>
            <person name="Murad R."/>
            <person name="Mortazavi A."/>
        </authorList>
    </citation>
    <scope>NUCLEOTIDE SEQUENCE [LARGE SCALE GENOMIC DNA]</scope>
    <source>
        <strain evidence="12 13">ALL</strain>
    </source>
</reference>
<dbReference type="GO" id="GO:0034727">
    <property type="term" value="P:piecemeal microautophagy of the nucleus"/>
    <property type="evidence" value="ECO:0007669"/>
    <property type="project" value="TreeGrafter"/>
</dbReference>
<evidence type="ECO:0000256" key="4">
    <source>
        <dbReference type="ARBA" id="ARBA00022448"/>
    </source>
</evidence>
<dbReference type="AlphaFoldDB" id="A0A4U5NTG0"/>